<feature type="region of interest" description="Disordered" evidence="2">
    <location>
        <begin position="135"/>
        <end position="175"/>
    </location>
</feature>
<dbReference type="PANTHER" id="PTHR43157:SF31">
    <property type="entry name" value="PHOSPHATIDYLINOSITOL-GLYCAN BIOSYNTHESIS CLASS F PROTEIN"/>
    <property type="match status" value="1"/>
</dbReference>
<dbReference type="Gene3D" id="3.40.50.720">
    <property type="entry name" value="NAD(P)-binding Rossmann-like Domain"/>
    <property type="match status" value="1"/>
</dbReference>
<keyword evidence="4" id="KW-1185">Reference proteome</keyword>
<evidence type="ECO:0000313" key="4">
    <source>
        <dbReference type="Proteomes" id="UP001589707"/>
    </source>
</evidence>
<dbReference type="InterPro" id="IPR036291">
    <property type="entry name" value="NAD(P)-bd_dom_sf"/>
</dbReference>
<name>A0ABV5X339_9MICO</name>
<proteinExistence type="predicted"/>
<dbReference type="EMBL" id="JBHMAU010000057">
    <property type="protein sequence ID" value="MFB9776598.1"/>
    <property type="molecule type" value="Genomic_DNA"/>
</dbReference>
<evidence type="ECO:0000256" key="1">
    <source>
        <dbReference type="ARBA" id="ARBA00023002"/>
    </source>
</evidence>
<feature type="compositionally biased region" description="Polar residues" evidence="2">
    <location>
        <begin position="136"/>
        <end position="162"/>
    </location>
</feature>
<dbReference type="PANTHER" id="PTHR43157">
    <property type="entry name" value="PHOSPHATIDYLINOSITOL-GLYCAN BIOSYNTHESIS CLASS F PROTEIN-RELATED"/>
    <property type="match status" value="1"/>
</dbReference>
<dbReference type="RefSeq" id="WP_376840438.1">
    <property type="nucleotide sequence ID" value="NZ_JBHMAU010000057.1"/>
</dbReference>
<comment type="caution">
    <text evidence="3">The sequence shown here is derived from an EMBL/GenBank/DDBJ whole genome shotgun (WGS) entry which is preliminary data.</text>
</comment>
<dbReference type="SUPFAM" id="SSF51735">
    <property type="entry name" value="NAD(P)-binding Rossmann-fold domains"/>
    <property type="match status" value="1"/>
</dbReference>
<dbReference type="Proteomes" id="UP001589707">
    <property type="component" value="Unassembled WGS sequence"/>
</dbReference>
<accession>A0ABV5X339</accession>
<evidence type="ECO:0000313" key="3">
    <source>
        <dbReference type="EMBL" id="MFB9776598.1"/>
    </source>
</evidence>
<protein>
    <recommendedName>
        <fullName evidence="5">Short chain dehydrogenase</fullName>
    </recommendedName>
</protein>
<reference evidence="3 4" key="1">
    <citation type="submission" date="2024-09" db="EMBL/GenBank/DDBJ databases">
        <authorList>
            <person name="Sun Q."/>
            <person name="Mori K."/>
        </authorList>
    </citation>
    <scope>NUCLEOTIDE SEQUENCE [LARGE SCALE GENOMIC DNA]</scope>
    <source>
        <strain evidence="3 4">JCM 11683</strain>
    </source>
</reference>
<evidence type="ECO:0000256" key="2">
    <source>
        <dbReference type="SAM" id="MobiDB-lite"/>
    </source>
</evidence>
<sequence length="247" mass="27351">MRIQTWNRYRPNRAYGNAKLANILFTKGLHSRFHDQGLSSVAFHPGNVATSFASDTSSYFHWVYHGALNRFLMSPEQGGVNLAYFITGKPGSTWRSGEYYNDPRKLGRTNKQVGDSDLVARHWYLSAQLLDIAWSPQGQPPKTGTMSRDISAGTENLGTSSERCPVTSLPRQEDRGPAQDLVVFFESSILRLAAFDLGPSQPTSHRLPQNTSWPASKRSLPQAEWDTPAGALSPAARTSLAAEHQSF</sequence>
<evidence type="ECO:0008006" key="5">
    <source>
        <dbReference type="Google" id="ProtNLM"/>
    </source>
</evidence>
<feature type="compositionally biased region" description="Polar residues" evidence="2">
    <location>
        <begin position="200"/>
        <end position="214"/>
    </location>
</feature>
<keyword evidence="1" id="KW-0560">Oxidoreductase</keyword>
<gene>
    <name evidence="3" type="ORF">ACFFN1_09325</name>
</gene>
<feature type="region of interest" description="Disordered" evidence="2">
    <location>
        <begin position="199"/>
        <end position="247"/>
    </location>
</feature>
<organism evidence="3 4">
    <name type="scientific">Brevibacterium otitidis</name>
    <dbReference type="NCBI Taxonomy" id="53364"/>
    <lineage>
        <taxon>Bacteria</taxon>
        <taxon>Bacillati</taxon>
        <taxon>Actinomycetota</taxon>
        <taxon>Actinomycetes</taxon>
        <taxon>Micrococcales</taxon>
        <taxon>Brevibacteriaceae</taxon>
        <taxon>Brevibacterium</taxon>
    </lineage>
</organism>